<keyword evidence="1" id="KW-1133">Transmembrane helix</keyword>
<accession>A0A4Y9AA09</accession>
<gene>
    <name evidence="2" type="ORF">E4U82_19150</name>
</gene>
<comment type="caution">
    <text evidence="2">The sequence shown here is derived from an EMBL/GenBank/DDBJ whole genome shotgun (WGS) entry which is preliminary data.</text>
</comment>
<proteinExistence type="predicted"/>
<reference evidence="2 3" key="1">
    <citation type="submission" date="2019-03" db="EMBL/GenBank/DDBJ databases">
        <title>Genome sequence of Lentibacillus salicampi ATCC BAA-719.</title>
        <authorList>
            <person name="Maclea K.S."/>
            <person name="Simoes Junior M."/>
        </authorList>
    </citation>
    <scope>NUCLEOTIDE SEQUENCE [LARGE SCALE GENOMIC DNA]</scope>
    <source>
        <strain evidence="2 3">ATCC BAA-719</strain>
    </source>
</reference>
<evidence type="ECO:0000313" key="3">
    <source>
        <dbReference type="Proteomes" id="UP000298484"/>
    </source>
</evidence>
<dbReference type="RefSeq" id="WP_135111843.1">
    <property type="nucleotide sequence ID" value="NZ_SRHY01000077.1"/>
</dbReference>
<name>A0A4Y9AA09_9BACI</name>
<dbReference type="Proteomes" id="UP000298484">
    <property type="component" value="Unassembled WGS sequence"/>
</dbReference>
<keyword evidence="1" id="KW-0472">Membrane</keyword>
<organism evidence="2 3">
    <name type="scientific">Lentibacillus salicampi</name>
    <dbReference type="NCBI Taxonomy" id="175306"/>
    <lineage>
        <taxon>Bacteria</taxon>
        <taxon>Bacillati</taxon>
        <taxon>Bacillota</taxon>
        <taxon>Bacilli</taxon>
        <taxon>Bacillales</taxon>
        <taxon>Bacillaceae</taxon>
        <taxon>Lentibacillus</taxon>
    </lineage>
</organism>
<dbReference type="EMBL" id="SRHY01000077">
    <property type="protein sequence ID" value="TFJ90653.1"/>
    <property type="molecule type" value="Genomic_DNA"/>
</dbReference>
<evidence type="ECO:0000313" key="2">
    <source>
        <dbReference type="EMBL" id="TFJ90653.1"/>
    </source>
</evidence>
<protein>
    <submittedName>
        <fullName evidence="2">Uncharacterized protein</fullName>
    </submittedName>
</protein>
<dbReference type="AlphaFoldDB" id="A0A4Y9AA09"/>
<keyword evidence="1" id="KW-0812">Transmembrane</keyword>
<dbReference type="PROSITE" id="PS51257">
    <property type="entry name" value="PROKAR_LIPOPROTEIN"/>
    <property type="match status" value="1"/>
</dbReference>
<evidence type="ECO:0000256" key="1">
    <source>
        <dbReference type="SAM" id="Phobius"/>
    </source>
</evidence>
<keyword evidence="3" id="KW-1185">Reference proteome</keyword>
<dbReference type="OrthoDB" id="3078607at2"/>
<feature type="transmembrane region" description="Helical" evidence="1">
    <location>
        <begin position="12"/>
        <end position="30"/>
    </location>
</feature>
<sequence>MARLLKLPRYLCNASVSLSVFIVMFVLLGACGGEASQEETNSSNANEDKTMELTVDNLITAFQKSGLEAEDGGELTRDDFGMAPMKADKAKRLLIPSLGEDSGG</sequence>